<reference evidence="7 8" key="1">
    <citation type="submission" date="2017-05" db="EMBL/GenBank/DDBJ databases">
        <authorList>
            <person name="Varghese N."/>
            <person name="Submissions S."/>
        </authorList>
    </citation>
    <scope>NUCLEOTIDE SEQUENCE [LARGE SCALE GENOMIC DNA]</scope>
    <source>
        <strain evidence="7 8">DSM 15949</strain>
    </source>
</reference>
<dbReference type="Proteomes" id="UP001157914">
    <property type="component" value="Unassembled WGS sequence"/>
</dbReference>
<comment type="caution">
    <text evidence="7">The sequence shown here is derived from an EMBL/GenBank/DDBJ whole genome shotgun (WGS) entry which is preliminary data.</text>
</comment>
<organism evidence="7 8">
    <name type="scientific">Roseibium denhamense</name>
    <dbReference type="NCBI Taxonomy" id="76305"/>
    <lineage>
        <taxon>Bacteria</taxon>
        <taxon>Pseudomonadati</taxon>
        <taxon>Pseudomonadota</taxon>
        <taxon>Alphaproteobacteria</taxon>
        <taxon>Hyphomicrobiales</taxon>
        <taxon>Stappiaceae</taxon>
        <taxon>Roseibium</taxon>
    </lineage>
</organism>
<dbReference type="Pfam" id="PF00440">
    <property type="entry name" value="TetR_N"/>
    <property type="match status" value="1"/>
</dbReference>
<sequence length="217" mass="24318">MVRRFKGLCLSLLASIQQVAAVPDILIARSVNQSQNRWMDKAQEKIAAGLEQVFWNRGFSDPSVPDLRAGVGVSMRTLYRHFPSREAMVLGALEYRHRRYMEYVREGIEAPGLCASEQLFDKLGGWMRLTAGKTCFFRQALAANPDSVAIAETVQRHKTEMLTLFGELAGNMEFSASIYVLHEGVMASYAELGEAAVENAKHLVRLMFKSDRLSKLS</sequence>
<keyword evidence="8" id="KW-1185">Reference proteome</keyword>
<evidence type="ECO:0000256" key="2">
    <source>
        <dbReference type="ARBA" id="ARBA00023125"/>
    </source>
</evidence>
<keyword evidence="1" id="KW-0805">Transcription regulation</keyword>
<dbReference type="PANTHER" id="PTHR47506:SF1">
    <property type="entry name" value="HTH-TYPE TRANSCRIPTIONAL REGULATOR YJDC"/>
    <property type="match status" value="1"/>
</dbReference>
<feature type="DNA-binding region" description="H-T-H motif" evidence="4">
    <location>
        <begin position="63"/>
        <end position="82"/>
    </location>
</feature>
<keyword evidence="3" id="KW-0804">Transcription</keyword>
<evidence type="ECO:0000256" key="5">
    <source>
        <dbReference type="SAM" id="SignalP"/>
    </source>
</evidence>
<evidence type="ECO:0000256" key="4">
    <source>
        <dbReference type="PROSITE-ProRule" id="PRU00335"/>
    </source>
</evidence>
<proteinExistence type="predicted"/>
<dbReference type="SUPFAM" id="SSF46689">
    <property type="entry name" value="Homeodomain-like"/>
    <property type="match status" value="1"/>
</dbReference>
<dbReference type="InterPro" id="IPR009057">
    <property type="entry name" value="Homeodomain-like_sf"/>
</dbReference>
<name>A0ABY1NKU3_9HYPH</name>
<dbReference type="EMBL" id="FXTT01000001">
    <property type="protein sequence ID" value="SMP12219.1"/>
    <property type="molecule type" value="Genomic_DNA"/>
</dbReference>
<feature type="domain" description="HTH tetR-type" evidence="6">
    <location>
        <begin position="40"/>
        <end position="100"/>
    </location>
</feature>
<evidence type="ECO:0000313" key="7">
    <source>
        <dbReference type="EMBL" id="SMP12219.1"/>
    </source>
</evidence>
<evidence type="ECO:0000313" key="8">
    <source>
        <dbReference type="Proteomes" id="UP001157914"/>
    </source>
</evidence>
<dbReference type="InterPro" id="IPR001647">
    <property type="entry name" value="HTH_TetR"/>
</dbReference>
<feature type="chain" id="PRO_5046328100" evidence="5">
    <location>
        <begin position="21"/>
        <end position="217"/>
    </location>
</feature>
<evidence type="ECO:0000256" key="1">
    <source>
        <dbReference type="ARBA" id="ARBA00023015"/>
    </source>
</evidence>
<protein>
    <submittedName>
        <fullName evidence="7">Transcriptional regulator, TetR family</fullName>
    </submittedName>
</protein>
<gene>
    <name evidence="7" type="ORF">SAMN06265374_1399</name>
</gene>
<evidence type="ECO:0000256" key="3">
    <source>
        <dbReference type="ARBA" id="ARBA00023163"/>
    </source>
</evidence>
<accession>A0ABY1NKU3</accession>
<feature type="signal peptide" evidence="5">
    <location>
        <begin position="1"/>
        <end position="20"/>
    </location>
</feature>
<keyword evidence="2 4" id="KW-0238">DNA-binding</keyword>
<dbReference type="Gene3D" id="1.10.357.10">
    <property type="entry name" value="Tetracycline Repressor, domain 2"/>
    <property type="match status" value="1"/>
</dbReference>
<dbReference type="PROSITE" id="PS50977">
    <property type="entry name" value="HTH_TETR_2"/>
    <property type="match status" value="1"/>
</dbReference>
<dbReference type="PANTHER" id="PTHR47506">
    <property type="entry name" value="TRANSCRIPTIONAL REGULATORY PROTEIN"/>
    <property type="match status" value="1"/>
</dbReference>
<evidence type="ECO:0000259" key="6">
    <source>
        <dbReference type="PROSITE" id="PS50977"/>
    </source>
</evidence>
<keyword evidence="5" id="KW-0732">Signal</keyword>